<dbReference type="AlphaFoldDB" id="A0AAV0Z7E1"/>
<gene>
    <name evidence="1" type="ORF">VFH_I109520</name>
</gene>
<name>A0AAV0Z7E1_VICFA</name>
<proteinExistence type="predicted"/>
<reference evidence="1 2" key="1">
    <citation type="submission" date="2023-01" db="EMBL/GenBank/DDBJ databases">
        <authorList>
            <person name="Kreplak J."/>
        </authorList>
    </citation>
    <scope>NUCLEOTIDE SEQUENCE [LARGE SCALE GENOMIC DNA]</scope>
</reference>
<sequence>MEETTGTMAMTLLLDLVKIHTLGTHSWRRIQDFPPCMVPCGEPGITISGTVNWFSYSDAILSSSQAIVSLDLETESYRQISQPDYGMQVNLTLVVESIKIQDMSLIDSEVYIESLILLGF</sequence>
<organism evidence="1 2">
    <name type="scientific">Vicia faba</name>
    <name type="common">Broad bean</name>
    <name type="synonym">Faba vulgaris</name>
    <dbReference type="NCBI Taxonomy" id="3906"/>
    <lineage>
        <taxon>Eukaryota</taxon>
        <taxon>Viridiplantae</taxon>
        <taxon>Streptophyta</taxon>
        <taxon>Embryophyta</taxon>
        <taxon>Tracheophyta</taxon>
        <taxon>Spermatophyta</taxon>
        <taxon>Magnoliopsida</taxon>
        <taxon>eudicotyledons</taxon>
        <taxon>Gunneridae</taxon>
        <taxon>Pentapetalae</taxon>
        <taxon>rosids</taxon>
        <taxon>fabids</taxon>
        <taxon>Fabales</taxon>
        <taxon>Fabaceae</taxon>
        <taxon>Papilionoideae</taxon>
        <taxon>50 kb inversion clade</taxon>
        <taxon>NPAAA clade</taxon>
        <taxon>Hologalegina</taxon>
        <taxon>IRL clade</taxon>
        <taxon>Fabeae</taxon>
        <taxon>Vicia</taxon>
    </lineage>
</organism>
<evidence type="ECO:0000313" key="2">
    <source>
        <dbReference type="Proteomes" id="UP001157006"/>
    </source>
</evidence>
<dbReference type="EMBL" id="OX451735">
    <property type="protein sequence ID" value="CAI8593796.1"/>
    <property type="molecule type" value="Genomic_DNA"/>
</dbReference>
<dbReference type="Proteomes" id="UP001157006">
    <property type="component" value="Chromosome 1S"/>
</dbReference>
<protein>
    <submittedName>
        <fullName evidence="1">Uncharacterized protein</fullName>
    </submittedName>
</protein>
<evidence type="ECO:0000313" key="1">
    <source>
        <dbReference type="EMBL" id="CAI8593796.1"/>
    </source>
</evidence>
<accession>A0AAV0Z7E1</accession>
<keyword evidence="2" id="KW-1185">Reference proteome</keyword>